<dbReference type="PROSITE" id="PS51257">
    <property type="entry name" value="PROKAR_LIPOPROTEIN"/>
    <property type="match status" value="1"/>
</dbReference>
<evidence type="ECO:0008006" key="4">
    <source>
        <dbReference type="Google" id="ProtNLM"/>
    </source>
</evidence>
<name>A0A840YMV7_9SPHN</name>
<dbReference type="Proteomes" id="UP000527143">
    <property type="component" value="Unassembled WGS sequence"/>
</dbReference>
<dbReference type="EMBL" id="JACIJF010000007">
    <property type="protein sequence ID" value="MBB5711326.1"/>
    <property type="molecule type" value="Genomic_DNA"/>
</dbReference>
<gene>
    <name evidence="2" type="ORF">FHT02_002570</name>
</gene>
<sequence>MSKPIRLAVAAIAATLLAGCATTYRQAPVDVTRYHLGQPMERTTVAIEPLTGAGIVMGPGFQTYADAVAAELARLGYVQSTSSMPSAYIGVVSFRRGPRGTIREQSPVSIGLGGGGFGGGRRGGGVGLGGGLNFGLGGGKTREVVGTELWVQLRRRADNSTIWEGRAITETVSGTKGSDPRDQAVRLSRALFRDFPGESGVTTTVK</sequence>
<feature type="signal peptide" evidence="1">
    <location>
        <begin position="1"/>
        <end position="27"/>
    </location>
</feature>
<evidence type="ECO:0000313" key="3">
    <source>
        <dbReference type="Proteomes" id="UP000527143"/>
    </source>
</evidence>
<dbReference type="AlphaFoldDB" id="A0A840YMV7"/>
<evidence type="ECO:0000256" key="1">
    <source>
        <dbReference type="SAM" id="SignalP"/>
    </source>
</evidence>
<feature type="chain" id="PRO_5032958471" description="DUF4136 domain-containing protein" evidence="1">
    <location>
        <begin position="28"/>
        <end position="206"/>
    </location>
</feature>
<evidence type="ECO:0000313" key="2">
    <source>
        <dbReference type="EMBL" id="MBB5711326.1"/>
    </source>
</evidence>
<comment type="caution">
    <text evidence="2">The sequence shown here is derived from an EMBL/GenBank/DDBJ whole genome shotgun (WGS) entry which is preliminary data.</text>
</comment>
<proteinExistence type="predicted"/>
<dbReference type="RefSeq" id="WP_343056936.1">
    <property type="nucleotide sequence ID" value="NZ_JACIJF010000007.1"/>
</dbReference>
<protein>
    <recommendedName>
        <fullName evidence="4">DUF4136 domain-containing protein</fullName>
    </recommendedName>
</protein>
<accession>A0A840YMV7</accession>
<keyword evidence="1" id="KW-0732">Signal</keyword>
<organism evidence="2 3">
    <name type="scientific">Sphingomonas xinjiangensis</name>
    <dbReference type="NCBI Taxonomy" id="643568"/>
    <lineage>
        <taxon>Bacteria</taxon>
        <taxon>Pseudomonadati</taxon>
        <taxon>Pseudomonadota</taxon>
        <taxon>Alphaproteobacteria</taxon>
        <taxon>Sphingomonadales</taxon>
        <taxon>Sphingomonadaceae</taxon>
        <taxon>Sphingomonas</taxon>
    </lineage>
</organism>
<reference evidence="2 3" key="1">
    <citation type="submission" date="2020-08" db="EMBL/GenBank/DDBJ databases">
        <title>Genomic Encyclopedia of Type Strains, Phase IV (KMG-IV): sequencing the most valuable type-strain genomes for metagenomic binning, comparative biology and taxonomic classification.</title>
        <authorList>
            <person name="Goeker M."/>
        </authorList>
    </citation>
    <scope>NUCLEOTIDE SEQUENCE [LARGE SCALE GENOMIC DNA]</scope>
    <source>
        <strain evidence="2 3">DSM 26736</strain>
    </source>
</reference>
<keyword evidence="3" id="KW-1185">Reference proteome</keyword>